<protein>
    <submittedName>
        <fullName evidence="1">Sulfur carrier protein ThiS</fullName>
    </submittedName>
</protein>
<proteinExistence type="predicted"/>
<dbReference type="InterPro" id="IPR012675">
    <property type="entry name" value="Beta-grasp_dom_sf"/>
</dbReference>
<name>A0AB39HEE7_9VIBR</name>
<dbReference type="EMBL" id="CP162601">
    <property type="protein sequence ID" value="XDK25030.1"/>
    <property type="molecule type" value="Genomic_DNA"/>
</dbReference>
<dbReference type="NCBIfam" id="TIGR01683">
    <property type="entry name" value="thiS"/>
    <property type="match status" value="1"/>
</dbReference>
<sequence>MKIQFNHKHIECDEGTTLFALLQSQDLTLSGSVFVVNGNIVAKSQWREVTLKQGDKIDLFNVVAGG</sequence>
<dbReference type="CDD" id="cd00565">
    <property type="entry name" value="Ubl_ThiS"/>
    <property type="match status" value="1"/>
</dbReference>
<dbReference type="SUPFAM" id="SSF54285">
    <property type="entry name" value="MoaD/ThiS"/>
    <property type="match status" value="1"/>
</dbReference>
<dbReference type="InterPro" id="IPR010035">
    <property type="entry name" value="Thi_S"/>
</dbReference>
<dbReference type="PANTHER" id="PTHR34472">
    <property type="entry name" value="SULFUR CARRIER PROTEIN THIS"/>
    <property type="match status" value="1"/>
</dbReference>
<accession>A0AB39HEE7</accession>
<dbReference type="InterPro" id="IPR016155">
    <property type="entry name" value="Mopterin_synth/thiamin_S_b"/>
</dbReference>
<gene>
    <name evidence="1" type="primary">thiS</name>
    <name evidence="1" type="ORF">AB0763_12960</name>
</gene>
<reference evidence="1" key="1">
    <citation type="submission" date="2024-07" db="EMBL/GenBank/DDBJ databases">
        <title>Genome Analysis of a Potential Novel Vibrio Species Secreting pH- and Thermo-stable Alginate Lyase and its Application in Producing Alginate Oligosaccharides.</title>
        <authorList>
            <person name="Huang H."/>
            <person name="Bao K."/>
        </authorList>
    </citation>
    <scope>NUCLEOTIDE SEQUENCE</scope>
    <source>
        <strain evidence="1">HB236076</strain>
    </source>
</reference>
<dbReference type="KEGG" id="vih:AB0763_12960"/>
<dbReference type="PANTHER" id="PTHR34472:SF1">
    <property type="entry name" value="SULFUR CARRIER PROTEIN THIS"/>
    <property type="match status" value="1"/>
</dbReference>
<dbReference type="Gene3D" id="3.10.20.30">
    <property type="match status" value="1"/>
</dbReference>
<dbReference type="RefSeq" id="WP_306102420.1">
    <property type="nucleotide sequence ID" value="NZ_CP162601.1"/>
</dbReference>
<evidence type="ECO:0000313" key="1">
    <source>
        <dbReference type="EMBL" id="XDK25030.1"/>
    </source>
</evidence>
<organism evidence="1">
    <name type="scientific">Vibrio sp. HB236076</name>
    <dbReference type="NCBI Taxonomy" id="3232307"/>
    <lineage>
        <taxon>Bacteria</taxon>
        <taxon>Pseudomonadati</taxon>
        <taxon>Pseudomonadota</taxon>
        <taxon>Gammaproteobacteria</taxon>
        <taxon>Vibrionales</taxon>
        <taxon>Vibrionaceae</taxon>
        <taxon>Vibrio</taxon>
    </lineage>
</organism>
<dbReference type="Pfam" id="PF02597">
    <property type="entry name" value="ThiS"/>
    <property type="match status" value="1"/>
</dbReference>
<dbReference type="InterPro" id="IPR003749">
    <property type="entry name" value="ThiS/MoaD-like"/>
</dbReference>
<dbReference type="AlphaFoldDB" id="A0AB39HEE7"/>